<reference evidence="2 3" key="1">
    <citation type="submission" date="2019-10" db="EMBL/GenBank/DDBJ databases">
        <authorList>
            <person name="Karimi E."/>
        </authorList>
    </citation>
    <scope>NUCLEOTIDE SEQUENCE [LARGE SCALE GENOMIC DNA]</scope>
    <source>
        <strain evidence="2">Pantoea sp. 111</strain>
    </source>
</reference>
<evidence type="ECO:0000313" key="3">
    <source>
        <dbReference type="Proteomes" id="UP000433737"/>
    </source>
</evidence>
<dbReference type="AlphaFoldDB" id="A0AAX3JC92"/>
<protein>
    <submittedName>
        <fullName evidence="2">Uncharacterized protein</fullName>
    </submittedName>
</protein>
<sequence length="87" mass="9833">MGHPHERQGINETERTETKNEELADHIRKRGGFCRMSLVCSGINKITLRKIIHDIFSLLGAGVYVAKLNPCKVKARPYGRAFSWSPP</sequence>
<name>A0AAX3JC92_9GAMM</name>
<dbReference type="Proteomes" id="UP000433737">
    <property type="component" value="Unassembled WGS sequence"/>
</dbReference>
<feature type="region of interest" description="Disordered" evidence="1">
    <location>
        <begin position="1"/>
        <end position="22"/>
    </location>
</feature>
<evidence type="ECO:0000313" key="2">
    <source>
        <dbReference type="EMBL" id="VXC60211.1"/>
    </source>
</evidence>
<organism evidence="2 3">
    <name type="scientific">Pantoea brenneri</name>
    <dbReference type="NCBI Taxonomy" id="472694"/>
    <lineage>
        <taxon>Bacteria</taxon>
        <taxon>Pseudomonadati</taxon>
        <taxon>Pseudomonadota</taxon>
        <taxon>Gammaproteobacteria</taxon>
        <taxon>Enterobacterales</taxon>
        <taxon>Erwiniaceae</taxon>
        <taxon>Pantoea</taxon>
    </lineage>
</organism>
<comment type="caution">
    <text evidence="2">The sequence shown here is derived from an EMBL/GenBank/DDBJ whole genome shotgun (WGS) entry which is preliminary data.</text>
</comment>
<gene>
    <name evidence="2" type="ORF">PANT111_560080</name>
</gene>
<accession>A0AAX3JC92</accession>
<proteinExistence type="predicted"/>
<dbReference type="EMBL" id="CABWMH010000052">
    <property type="protein sequence ID" value="VXC60211.1"/>
    <property type="molecule type" value="Genomic_DNA"/>
</dbReference>
<evidence type="ECO:0000256" key="1">
    <source>
        <dbReference type="SAM" id="MobiDB-lite"/>
    </source>
</evidence>